<keyword evidence="3" id="KW-1185">Reference proteome</keyword>
<dbReference type="EMBL" id="JBBNAG010000005">
    <property type="protein sequence ID" value="KAK9133137.1"/>
    <property type="molecule type" value="Genomic_DNA"/>
</dbReference>
<evidence type="ECO:0000259" key="1">
    <source>
        <dbReference type="Pfam" id="PF00078"/>
    </source>
</evidence>
<sequence>MEERTRLSKDVLPSKVHDVVFKMGAFKAPGPDGWSPLFFQNQWNVVGDLVVACVKDLFKLCILPSNLNNTILVLIPKYHLPTSFTGLRPISLCNVAYKVITILIANRLKPMMERWVSRTQSNFVSGRSLADNTIIVKEVLHSTRERESRMDGNKDRFKESRLRWSFIQQSLEALPIPALLQHQIMSCISTSRMQVLWNRGLADSFLPSRGIRQGDYLSLYLFVLCMEVLLQGIQKAVTGGTWKGI</sequence>
<evidence type="ECO:0000313" key="3">
    <source>
        <dbReference type="Proteomes" id="UP001419268"/>
    </source>
</evidence>
<accession>A0AAP0JFY6</accession>
<dbReference type="AlphaFoldDB" id="A0AAP0JFY6"/>
<proteinExistence type="predicted"/>
<reference evidence="2 3" key="1">
    <citation type="submission" date="2024-01" db="EMBL/GenBank/DDBJ databases">
        <title>Genome assemblies of Stephania.</title>
        <authorList>
            <person name="Yang L."/>
        </authorList>
    </citation>
    <scope>NUCLEOTIDE SEQUENCE [LARGE SCALE GENOMIC DNA]</scope>
    <source>
        <strain evidence="2">JXDWG</strain>
        <tissue evidence="2">Leaf</tissue>
    </source>
</reference>
<evidence type="ECO:0000313" key="2">
    <source>
        <dbReference type="EMBL" id="KAK9133137.1"/>
    </source>
</evidence>
<dbReference type="InterPro" id="IPR000477">
    <property type="entry name" value="RT_dom"/>
</dbReference>
<dbReference type="Pfam" id="PF00078">
    <property type="entry name" value="RVT_1"/>
    <property type="match status" value="1"/>
</dbReference>
<dbReference type="PANTHER" id="PTHR46890:SF48">
    <property type="entry name" value="RNA-DIRECTED DNA POLYMERASE"/>
    <property type="match status" value="1"/>
</dbReference>
<protein>
    <recommendedName>
        <fullName evidence="1">Reverse transcriptase domain-containing protein</fullName>
    </recommendedName>
</protein>
<comment type="caution">
    <text evidence="2">The sequence shown here is derived from an EMBL/GenBank/DDBJ whole genome shotgun (WGS) entry which is preliminary data.</text>
</comment>
<name>A0AAP0JFY6_9MAGN</name>
<dbReference type="Proteomes" id="UP001419268">
    <property type="component" value="Unassembled WGS sequence"/>
</dbReference>
<feature type="domain" description="Reverse transcriptase" evidence="1">
    <location>
        <begin position="85"/>
        <end position="236"/>
    </location>
</feature>
<dbReference type="InterPro" id="IPR052343">
    <property type="entry name" value="Retrotransposon-Effector_Assoc"/>
</dbReference>
<organism evidence="2 3">
    <name type="scientific">Stephania cephalantha</name>
    <dbReference type="NCBI Taxonomy" id="152367"/>
    <lineage>
        <taxon>Eukaryota</taxon>
        <taxon>Viridiplantae</taxon>
        <taxon>Streptophyta</taxon>
        <taxon>Embryophyta</taxon>
        <taxon>Tracheophyta</taxon>
        <taxon>Spermatophyta</taxon>
        <taxon>Magnoliopsida</taxon>
        <taxon>Ranunculales</taxon>
        <taxon>Menispermaceae</taxon>
        <taxon>Menispermoideae</taxon>
        <taxon>Cissampelideae</taxon>
        <taxon>Stephania</taxon>
    </lineage>
</organism>
<gene>
    <name evidence="2" type="ORF">Scep_012665</name>
</gene>
<dbReference type="PANTHER" id="PTHR46890">
    <property type="entry name" value="NON-LTR RETROLELEMENT REVERSE TRANSCRIPTASE-LIKE PROTEIN-RELATED"/>
    <property type="match status" value="1"/>
</dbReference>